<dbReference type="Proteomes" id="UP000823775">
    <property type="component" value="Unassembled WGS sequence"/>
</dbReference>
<sequence>KYGHKEDACRAKNPKLGTTPQPKFKANVVDTKVKVPVATTQLEPGESSDKKVSSNEGWSTPSNIVQQKKRVV</sequence>
<comment type="caution">
    <text evidence="2">The sequence shown here is derived from an EMBL/GenBank/DDBJ whole genome shotgun (WGS) entry which is preliminary data.</text>
</comment>
<keyword evidence="3" id="KW-1185">Reference proteome</keyword>
<protein>
    <submittedName>
        <fullName evidence="2">Uncharacterized protein</fullName>
    </submittedName>
</protein>
<evidence type="ECO:0000313" key="3">
    <source>
        <dbReference type="Proteomes" id="UP000823775"/>
    </source>
</evidence>
<feature type="compositionally biased region" description="Basic and acidic residues" evidence="1">
    <location>
        <begin position="1"/>
        <end position="10"/>
    </location>
</feature>
<reference evidence="2 3" key="1">
    <citation type="journal article" date="2021" name="BMC Genomics">
        <title>Datura genome reveals duplications of psychoactive alkaloid biosynthetic genes and high mutation rate following tissue culture.</title>
        <authorList>
            <person name="Rajewski A."/>
            <person name="Carter-House D."/>
            <person name="Stajich J."/>
            <person name="Litt A."/>
        </authorList>
    </citation>
    <scope>NUCLEOTIDE SEQUENCE [LARGE SCALE GENOMIC DNA]</scope>
    <source>
        <strain evidence="2">AR-01</strain>
    </source>
</reference>
<evidence type="ECO:0000313" key="2">
    <source>
        <dbReference type="EMBL" id="MCE3215057.1"/>
    </source>
</evidence>
<feature type="region of interest" description="Disordered" evidence="1">
    <location>
        <begin position="37"/>
        <end position="72"/>
    </location>
</feature>
<dbReference type="EMBL" id="JACEIK010010215">
    <property type="protein sequence ID" value="MCE3215057.1"/>
    <property type="molecule type" value="Genomic_DNA"/>
</dbReference>
<organism evidence="2 3">
    <name type="scientific">Datura stramonium</name>
    <name type="common">Jimsonweed</name>
    <name type="synonym">Common thornapple</name>
    <dbReference type="NCBI Taxonomy" id="4076"/>
    <lineage>
        <taxon>Eukaryota</taxon>
        <taxon>Viridiplantae</taxon>
        <taxon>Streptophyta</taxon>
        <taxon>Embryophyta</taxon>
        <taxon>Tracheophyta</taxon>
        <taxon>Spermatophyta</taxon>
        <taxon>Magnoliopsida</taxon>
        <taxon>eudicotyledons</taxon>
        <taxon>Gunneridae</taxon>
        <taxon>Pentapetalae</taxon>
        <taxon>asterids</taxon>
        <taxon>lamiids</taxon>
        <taxon>Solanales</taxon>
        <taxon>Solanaceae</taxon>
        <taxon>Solanoideae</taxon>
        <taxon>Datureae</taxon>
        <taxon>Datura</taxon>
    </lineage>
</organism>
<feature type="compositionally biased region" description="Polar residues" evidence="1">
    <location>
        <begin position="54"/>
        <end position="66"/>
    </location>
</feature>
<feature type="region of interest" description="Disordered" evidence="1">
    <location>
        <begin position="1"/>
        <end position="23"/>
    </location>
</feature>
<evidence type="ECO:0000256" key="1">
    <source>
        <dbReference type="SAM" id="MobiDB-lite"/>
    </source>
</evidence>
<name>A0ABS8WQ74_DATST</name>
<feature type="non-terminal residue" evidence="2">
    <location>
        <position position="1"/>
    </location>
</feature>
<proteinExistence type="predicted"/>
<gene>
    <name evidence="2" type="ORF">HAX54_000707</name>
</gene>
<accession>A0ABS8WQ74</accession>